<dbReference type="EC" id="3.4.21.89" evidence="4"/>
<dbReference type="PANTHER" id="PTHR43390">
    <property type="entry name" value="SIGNAL PEPTIDASE I"/>
    <property type="match status" value="1"/>
</dbReference>
<dbReference type="GO" id="GO:0005886">
    <property type="term" value="C:plasma membrane"/>
    <property type="evidence" value="ECO:0007669"/>
    <property type="project" value="UniProtKB-SubCell"/>
</dbReference>
<feature type="active site" evidence="3">
    <location>
        <position position="261"/>
    </location>
</feature>
<evidence type="ECO:0000313" key="7">
    <source>
        <dbReference type="EMBL" id="CUU55677.1"/>
    </source>
</evidence>
<gene>
    <name evidence="7" type="ORF">Ga0074812_105330</name>
</gene>
<dbReference type="InterPro" id="IPR000223">
    <property type="entry name" value="Pept_S26A_signal_pept_1"/>
</dbReference>
<evidence type="ECO:0000256" key="1">
    <source>
        <dbReference type="ARBA" id="ARBA00004401"/>
    </source>
</evidence>
<dbReference type="InterPro" id="IPR019533">
    <property type="entry name" value="Peptidase_S26"/>
</dbReference>
<evidence type="ECO:0000256" key="4">
    <source>
        <dbReference type="RuleBase" id="RU362042"/>
    </source>
</evidence>
<dbReference type="Pfam" id="PF10502">
    <property type="entry name" value="Peptidase_S26"/>
    <property type="match status" value="1"/>
</dbReference>
<comment type="catalytic activity">
    <reaction evidence="4">
        <text>Cleavage of hydrophobic, N-terminal signal or leader sequences from secreted and periplasmic proteins.</text>
        <dbReference type="EC" id="3.4.21.89"/>
    </reaction>
</comment>
<dbReference type="GO" id="GO:0009003">
    <property type="term" value="F:signal peptidase activity"/>
    <property type="evidence" value="ECO:0007669"/>
    <property type="project" value="UniProtKB-EC"/>
</dbReference>
<dbReference type="AlphaFoldDB" id="A0A0S4QJK9"/>
<dbReference type="Gene3D" id="2.10.109.10">
    <property type="entry name" value="Umud Fragment, subunit A"/>
    <property type="match status" value="1"/>
</dbReference>
<feature type="domain" description="Peptidase S26" evidence="6">
    <location>
        <begin position="159"/>
        <end position="343"/>
    </location>
</feature>
<dbReference type="RefSeq" id="WP_091274478.1">
    <property type="nucleotide sequence ID" value="NZ_FAOZ01000005.1"/>
</dbReference>
<feature type="region of interest" description="Disordered" evidence="5">
    <location>
        <begin position="114"/>
        <end position="149"/>
    </location>
</feature>
<evidence type="ECO:0000259" key="6">
    <source>
        <dbReference type="Pfam" id="PF10502"/>
    </source>
</evidence>
<keyword evidence="8" id="KW-1185">Reference proteome</keyword>
<feature type="region of interest" description="Disordered" evidence="5">
    <location>
        <begin position="407"/>
        <end position="451"/>
    </location>
</feature>
<feature type="compositionally biased region" description="Basic residues" evidence="5">
    <location>
        <begin position="427"/>
        <end position="442"/>
    </location>
</feature>
<feature type="region of interest" description="Disordered" evidence="5">
    <location>
        <begin position="361"/>
        <end position="380"/>
    </location>
</feature>
<dbReference type="NCBIfam" id="TIGR02227">
    <property type="entry name" value="sigpep_I_bact"/>
    <property type="match status" value="1"/>
</dbReference>
<accession>A0A0S4QJK9</accession>
<dbReference type="Proteomes" id="UP000198802">
    <property type="component" value="Unassembled WGS sequence"/>
</dbReference>
<dbReference type="GO" id="GO:0004252">
    <property type="term" value="F:serine-type endopeptidase activity"/>
    <property type="evidence" value="ECO:0007669"/>
    <property type="project" value="InterPro"/>
</dbReference>
<comment type="subcellular location">
    <subcellularLocation>
        <location evidence="1">Cell membrane</location>
        <topology evidence="1">Single-pass type II membrane protein</topology>
    </subcellularLocation>
    <subcellularLocation>
        <location evidence="4">Membrane</location>
        <topology evidence="4">Single-pass type II membrane protein</topology>
    </subcellularLocation>
</comment>
<keyword evidence="4" id="KW-0812">Transmembrane</keyword>
<dbReference type="EMBL" id="FAOZ01000005">
    <property type="protein sequence ID" value="CUU55677.1"/>
    <property type="molecule type" value="Genomic_DNA"/>
</dbReference>
<feature type="compositionally biased region" description="Low complexity" evidence="5">
    <location>
        <begin position="18"/>
        <end position="35"/>
    </location>
</feature>
<dbReference type="PANTHER" id="PTHR43390:SF1">
    <property type="entry name" value="CHLOROPLAST PROCESSING PEPTIDASE"/>
    <property type="match status" value="1"/>
</dbReference>
<reference evidence="8" key="1">
    <citation type="submission" date="2015-11" db="EMBL/GenBank/DDBJ databases">
        <authorList>
            <person name="Varghese N."/>
        </authorList>
    </citation>
    <scope>NUCLEOTIDE SEQUENCE [LARGE SCALE GENOMIC DNA]</scope>
    <source>
        <strain evidence="8">DSM 45899</strain>
    </source>
</reference>
<feature type="compositionally biased region" description="Basic and acidic residues" evidence="5">
    <location>
        <begin position="121"/>
        <end position="130"/>
    </location>
</feature>
<dbReference type="CDD" id="cd06530">
    <property type="entry name" value="S26_SPase_I"/>
    <property type="match status" value="1"/>
</dbReference>
<evidence type="ECO:0000256" key="3">
    <source>
        <dbReference type="PIRSR" id="PIRSR600223-1"/>
    </source>
</evidence>
<evidence type="ECO:0000256" key="5">
    <source>
        <dbReference type="SAM" id="MobiDB-lite"/>
    </source>
</evidence>
<organism evidence="7 8">
    <name type="scientific">Parafrankia irregularis</name>
    <dbReference type="NCBI Taxonomy" id="795642"/>
    <lineage>
        <taxon>Bacteria</taxon>
        <taxon>Bacillati</taxon>
        <taxon>Actinomycetota</taxon>
        <taxon>Actinomycetes</taxon>
        <taxon>Frankiales</taxon>
        <taxon>Frankiaceae</taxon>
        <taxon>Parafrankia</taxon>
    </lineage>
</organism>
<keyword evidence="4" id="KW-1133">Transmembrane helix</keyword>
<evidence type="ECO:0000313" key="8">
    <source>
        <dbReference type="Proteomes" id="UP000198802"/>
    </source>
</evidence>
<dbReference type="PRINTS" id="PR00727">
    <property type="entry name" value="LEADERPTASE"/>
</dbReference>
<comment type="similarity">
    <text evidence="2 4">Belongs to the peptidase S26 family.</text>
</comment>
<sequence>MSGSDRGTPEPFDGSGEGDPASAGPGPHGDAPGPAVSGMDPGVTGSAPDPAAAELGSGADDGSARPVGPVNSVDVDPAESVKEPAELVKPFEPVVAGVNAGIGGGVVGAVYEAETSASSGPEERGRDEHGSGASPATGRRVARPDTGRDRGRGSFLRELPILVLVAFLLALLIKTVFVQAFWIPSESMERTLLIDDRVLVNKVIYHFQDVHRGEIVVFNGEGTGFERESVVSEPGSGLSRFVRNVQELLGLGAPSEKDFIKRVIGVGGDVVACCDEAGRVTVNGKALDEPYVYENDFQEFGPITVPDGDLWLMGDHRSRSSDSRQNGPVPHDKVIGRAFVRVWPLGRFGILSVPDTFSGVPSASAANRGNAEHEPVASGSGLPGSADALLAPVAALALLVPGRRRRRAGLGRPGRSGRAVGLWPRSARARRGTVRSRVRRADRRPDVGGSP</sequence>
<name>A0A0S4QJK9_9ACTN</name>
<dbReference type="InterPro" id="IPR036286">
    <property type="entry name" value="LexA/Signal_pep-like_sf"/>
</dbReference>
<evidence type="ECO:0000256" key="2">
    <source>
        <dbReference type="ARBA" id="ARBA00009370"/>
    </source>
</evidence>
<feature type="transmembrane region" description="Helical" evidence="4">
    <location>
        <begin position="159"/>
        <end position="182"/>
    </location>
</feature>
<proteinExistence type="inferred from homology"/>
<feature type="region of interest" description="Disordered" evidence="5">
    <location>
        <begin position="1"/>
        <end position="78"/>
    </location>
</feature>
<protein>
    <recommendedName>
        <fullName evidence="4">Signal peptidase I</fullName>
        <ecNumber evidence="4">3.4.21.89</ecNumber>
    </recommendedName>
</protein>
<dbReference type="SUPFAM" id="SSF51306">
    <property type="entry name" value="LexA/Signal peptidase"/>
    <property type="match status" value="1"/>
</dbReference>
<keyword evidence="4" id="KW-0378">Hydrolase</keyword>
<keyword evidence="4" id="KW-0472">Membrane</keyword>
<keyword evidence="4" id="KW-0645">Protease</keyword>
<dbReference type="GO" id="GO:0006465">
    <property type="term" value="P:signal peptide processing"/>
    <property type="evidence" value="ECO:0007669"/>
    <property type="project" value="InterPro"/>
</dbReference>
<feature type="active site" evidence="3">
    <location>
        <position position="187"/>
    </location>
</feature>